<proteinExistence type="predicted"/>
<feature type="non-terminal residue" evidence="1">
    <location>
        <position position="245"/>
    </location>
</feature>
<evidence type="ECO:0000313" key="1">
    <source>
        <dbReference type="EMBL" id="GAG35076.1"/>
    </source>
</evidence>
<protein>
    <submittedName>
        <fullName evidence="1">Uncharacterized protein</fullName>
    </submittedName>
</protein>
<dbReference type="AlphaFoldDB" id="X0YE34"/>
<comment type="caution">
    <text evidence="1">The sequence shown here is derived from an EMBL/GenBank/DDBJ whole genome shotgun (WGS) entry which is preliminary data.</text>
</comment>
<organism evidence="1">
    <name type="scientific">marine sediment metagenome</name>
    <dbReference type="NCBI Taxonomy" id="412755"/>
    <lineage>
        <taxon>unclassified sequences</taxon>
        <taxon>metagenomes</taxon>
        <taxon>ecological metagenomes</taxon>
    </lineage>
</organism>
<name>X0YE34_9ZZZZ</name>
<accession>X0YE34</accession>
<sequence>MTAGGDDLYAAAIPGQAAASVVQFYVEGRDGLGMTSTFPAAGADSRALYTVVDGRAGDGPNHNFRIIMTAADVAFQLDGPGGSNALSNHRLGATVVFEENEVYYDVGVRMKGSGYSRGSARTGYNIRFHPDHRFHGVHDIVAVDRTSSAFGPGASHRELVLKHISTHAGDIPGMYDDLIYFIPPTDALDAGTAQLLMARYDDVFLDSSFADGSNGTRFKFELIYYPTDTVDGNPESFKPKPNTVL</sequence>
<dbReference type="EMBL" id="BARS01046981">
    <property type="protein sequence ID" value="GAG35076.1"/>
    <property type="molecule type" value="Genomic_DNA"/>
</dbReference>
<gene>
    <name evidence="1" type="ORF">S01H1_70635</name>
</gene>
<reference evidence="1" key="1">
    <citation type="journal article" date="2014" name="Front. Microbiol.">
        <title>High frequency of phylogenetically diverse reductive dehalogenase-homologous genes in deep subseafloor sedimentary metagenomes.</title>
        <authorList>
            <person name="Kawai M."/>
            <person name="Futagami T."/>
            <person name="Toyoda A."/>
            <person name="Takaki Y."/>
            <person name="Nishi S."/>
            <person name="Hori S."/>
            <person name="Arai W."/>
            <person name="Tsubouchi T."/>
            <person name="Morono Y."/>
            <person name="Uchiyama I."/>
            <person name="Ito T."/>
            <person name="Fujiyama A."/>
            <person name="Inagaki F."/>
            <person name="Takami H."/>
        </authorList>
    </citation>
    <scope>NUCLEOTIDE SEQUENCE</scope>
    <source>
        <strain evidence="1">Expedition CK06-06</strain>
    </source>
</reference>